<protein>
    <recommendedName>
        <fullName evidence="4">GPALPP motifs-containing protein 1</fullName>
    </recommendedName>
</protein>
<dbReference type="PANTHER" id="PTHR46370:SF1">
    <property type="entry name" value="GPALPP MOTIFS-CONTAINING PROTEIN 1"/>
    <property type="match status" value="1"/>
</dbReference>
<dbReference type="STRING" id="36166.T1GB52"/>
<evidence type="ECO:0000313" key="2">
    <source>
        <dbReference type="EnsemblMetazoa" id="MESCA000473-PA"/>
    </source>
</evidence>
<accession>T1GB52</accession>
<feature type="compositionally biased region" description="Basic and acidic residues" evidence="1">
    <location>
        <begin position="172"/>
        <end position="183"/>
    </location>
</feature>
<dbReference type="EMBL" id="CAQQ02031831">
    <property type="status" value="NOT_ANNOTATED_CDS"/>
    <property type="molecule type" value="Genomic_DNA"/>
</dbReference>
<name>T1GB52_MEGSC</name>
<keyword evidence="3" id="KW-1185">Reference proteome</keyword>
<feature type="region of interest" description="Disordered" evidence="1">
    <location>
        <begin position="1"/>
        <end position="49"/>
    </location>
</feature>
<proteinExistence type="predicted"/>
<organism evidence="2 3">
    <name type="scientific">Megaselia scalaris</name>
    <name type="common">Humpbacked fly</name>
    <name type="synonym">Phora scalaris</name>
    <dbReference type="NCBI Taxonomy" id="36166"/>
    <lineage>
        <taxon>Eukaryota</taxon>
        <taxon>Metazoa</taxon>
        <taxon>Ecdysozoa</taxon>
        <taxon>Arthropoda</taxon>
        <taxon>Hexapoda</taxon>
        <taxon>Insecta</taxon>
        <taxon>Pterygota</taxon>
        <taxon>Neoptera</taxon>
        <taxon>Endopterygota</taxon>
        <taxon>Diptera</taxon>
        <taxon>Brachycera</taxon>
        <taxon>Muscomorpha</taxon>
        <taxon>Platypezoidea</taxon>
        <taxon>Phoridae</taxon>
        <taxon>Megaseliini</taxon>
        <taxon>Megaselia</taxon>
    </lineage>
</organism>
<dbReference type="OMA" id="NESNEFH"/>
<dbReference type="AlphaFoldDB" id="T1GB52"/>
<reference evidence="3" key="1">
    <citation type="submission" date="2013-02" db="EMBL/GenBank/DDBJ databases">
        <authorList>
            <person name="Hughes D."/>
        </authorList>
    </citation>
    <scope>NUCLEOTIDE SEQUENCE</scope>
    <source>
        <strain>Durham</strain>
        <strain evidence="3">NC isolate 2 -- Noor lab</strain>
    </source>
</reference>
<reference evidence="2" key="2">
    <citation type="submission" date="2015-06" db="UniProtKB">
        <authorList>
            <consortium name="EnsemblMetazoa"/>
        </authorList>
    </citation>
    <scope>IDENTIFICATION</scope>
</reference>
<evidence type="ECO:0000313" key="3">
    <source>
        <dbReference type="Proteomes" id="UP000015102"/>
    </source>
</evidence>
<dbReference type="Proteomes" id="UP000015102">
    <property type="component" value="Unassembled WGS sequence"/>
</dbReference>
<feature type="region of interest" description="Disordered" evidence="1">
    <location>
        <begin position="172"/>
        <end position="232"/>
    </location>
</feature>
<sequence>MGSSDSDSESRKRKKEKKHKKDKKHKKHKKNKKRKHSSSSESEDASPVKVNVQKFYETAMRAPIASVSTESFGPALPPHLLKKSSEAPAAPPKPSEENEDDNDFSSMVGPMPGSSRTKAEMELEQRALEIKLGKLSKDSSEAAPTAREEWMLELPEVGIKAGLESLKRVFKTKEGPDFSDRSDWTTVPNESNEFHKFEKKKKKEDCRSEAEIRAEKERDEEQEKMAKKHRKDGEKFCSNYIRKN</sequence>
<dbReference type="PANTHER" id="PTHR46370">
    <property type="entry name" value="GPALPP MOTIFS-CONTAINING PROTEIN 1"/>
    <property type="match status" value="1"/>
</dbReference>
<feature type="compositionally biased region" description="Basic residues" evidence="1">
    <location>
        <begin position="11"/>
        <end position="37"/>
    </location>
</feature>
<dbReference type="EnsemblMetazoa" id="MESCA000473-RA">
    <property type="protein sequence ID" value="MESCA000473-PA"/>
    <property type="gene ID" value="MESCA000473"/>
</dbReference>
<dbReference type="InterPro" id="IPR046331">
    <property type="entry name" value="GPAM1-like"/>
</dbReference>
<feature type="compositionally biased region" description="Basic and acidic residues" evidence="1">
    <location>
        <begin position="203"/>
        <end position="232"/>
    </location>
</feature>
<dbReference type="HOGENOM" id="CLU_1139129_0_0_1"/>
<feature type="region of interest" description="Disordered" evidence="1">
    <location>
        <begin position="69"/>
        <end position="125"/>
    </location>
</feature>
<evidence type="ECO:0008006" key="4">
    <source>
        <dbReference type="Google" id="ProtNLM"/>
    </source>
</evidence>
<evidence type="ECO:0000256" key="1">
    <source>
        <dbReference type="SAM" id="MobiDB-lite"/>
    </source>
</evidence>